<dbReference type="InterPro" id="IPR039959">
    <property type="entry name" value="Fimbrin/Plastin"/>
</dbReference>
<dbReference type="OrthoDB" id="431378at2759"/>
<keyword evidence="1" id="KW-0479">Metal-binding</keyword>
<dbReference type="GO" id="GO:0051017">
    <property type="term" value="P:actin filament bundle assembly"/>
    <property type="evidence" value="ECO:0007669"/>
    <property type="project" value="InterPro"/>
</dbReference>
<evidence type="ECO:0000313" key="8">
    <source>
        <dbReference type="EMBL" id="CAF3699637.1"/>
    </source>
</evidence>
<dbReference type="Gene3D" id="1.10.418.10">
    <property type="entry name" value="Calponin-like domain"/>
    <property type="match status" value="4"/>
</dbReference>
<dbReference type="SMART" id="SM00033">
    <property type="entry name" value="CH"/>
    <property type="match status" value="4"/>
</dbReference>
<keyword evidence="9" id="KW-1185">Reference proteome</keyword>
<sequence>MAYEKRANSVSSNPIVRESRVINDEDWDALEEKIATLKSDYIESKDVHQALEIWNLKIPKYQLNHILSQNYGNKTDQKLSRDEFLRLYYDLYTQTNVGMTYKTLVKTKQNVEQFSTSDRVENNQSDLSMKNNQSDNTSSVYHTATVEERIAFTDWINKNLADDSFLQLKKNPIDPNDPQALYQRCADGVLLCKLINKAVPNTIDERALNMDTKFDIFRSGENLELAINSARGIGCKVINIHVENILKGIPHLILGLLWQIIRAGLTYDINLIQVPGLLQLLRDGETVEDLLKLSPEELLLRWVNYHLKRSSYKGKEVTNFSNDIKNSEAYTYLLQQIAPADTNPALSLSPLQENDLRSRAELMLKEADKIKARAFISPNDVVKGNPKLNFAFVANLFNSYPALDVPVDRPVDEVLVQETREEKTYRNWINSMELKDISFVNYLYSDLSDGLIILRLYDEIRPGTVDWKKVYEKFQAIKEHFQKLSNCNLAIEIGKEPMGLKLIGIGGANILNGNKTLTLGLVWQIMRAYTLSLLTKLAGTKTPIADREIIEWANKKLQNGNKTRFLNTFQDSDLSDAKLLCDLIDAIKPGSIQYELLKNDSMANARYCISIARKIGARVYALPEDIVEGKHKMIMTIFATLMTRDYQNR</sequence>
<evidence type="ECO:0000256" key="2">
    <source>
        <dbReference type="ARBA" id="ARBA00022737"/>
    </source>
</evidence>
<keyword evidence="3" id="KW-0106">Calcium</keyword>
<dbReference type="FunFam" id="1.10.418.10:FF:000042">
    <property type="entry name" value="Fimbrin, putative"/>
    <property type="match status" value="1"/>
</dbReference>
<dbReference type="GO" id="GO:0051639">
    <property type="term" value="P:actin filament network formation"/>
    <property type="evidence" value="ECO:0007669"/>
    <property type="project" value="TreeGrafter"/>
</dbReference>
<dbReference type="Proteomes" id="UP000663829">
    <property type="component" value="Unassembled WGS sequence"/>
</dbReference>
<dbReference type="GO" id="GO:0005884">
    <property type="term" value="C:actin filament"/>
    <property type="evidence" value="ECO:0007669"/>
    <property type="project" value="TreeGrafter"/>
</dbReference>
<feature type="domain" description="Calponin-homology (CH)" evidence="6">
    <location>
        <begin position="146"/>
        <end position="265"/>
    </location>
</feature>
<dbReference type="InterPro" id="IPR036872">
    <property type="entry name" value="CH_dom_sf"/>
</dbReference>
<dbReference type="InterPro" id="IPR001715">
    <property type="entry name" value="CH_dom"/>
</dbReference>
<comment type="caution">
    <text evidence="7">The sequence shown here is derived from an EMBL/GenBank/DDBJ whole genome shotgun (WGS) entry which is preliminary data.</text>
</comment>
<accession>A0A814AVI2</accession>
<keyword evidence="4" id="KW-0009">Actin-binding</keyword>
<dbReference type="CDD" id="cd21301">
    <property type="entry name" value="CH_PLS_rpt4"/>
    <property type="match status" value="1"/>
</dbReference>
<dbReference type="SUPFAM" id="SSF47576">
    <property type="entry name" value="Calponin-homology domain, CH-domain"/>
    <property type="match status" value="1"/>
</dbReference>
<dbReference type="GO" id="GO:0032432">
    <property type="term" value="C:actin filament bundle"/>
    <property type="evidence" value="ECO:0007669"/>
    <property type="project" value="TreeGrafter"/>
</dbReference>
<keyword evidence="2" id="KW-0677">Repeat</keyword>
<dbReference type="InterPro" id="IPR001589">
    <property type="entry name" value="Actinin_actin-bd_CS"/>
</dbReference>
<dbReference type="PANTHER" id="PTHR19961">
    <property type="entry name" value="FIMBRIN/PLASTIN"/>
    <property type="match status" value="1"/>
</dbReference>
<organism evidence="7 9">
    <name type="scientific">Didymodactylos carnosus</name>
    <dbReference type="NCBI Taxonomy" id="1234261"/>
    <lineage>
        <taxon>Eukaryota</taxon>
        <taxon>Metazoa</taxon>
        <taxon>Spiralia</taxon>
        <taxon>Gnathifera</taxon>
        <taxon>Rotifera</taxon>
        <taxon>Eurotatoria</taxon>
        <taxon>Bdelloidea</taxon>
        <taxon>Philodinida</taxon>
        <taxon>Philodinidae</taxon>
        <taxon>Didymodactylos</taxon>
    </lineage>
</organism>
<evidence type="ECO:0000256" key="4">
    <source>
        <dbReference type="ARBA" id="ARBA00023203"/>
    </source>
</evidence>
<dbReference type="PROSITE" id="PS50021">
    <property type="entry name" value="CH"/>
    <property type="match status" value="4"/>
</dbReference>
<name>A0A814AVI2_9BILA</name>
<dbReference type="FunFam" id="1.10.418.10:FF:000010">
    <property type="entry name" value="Plastin-3 isoform 1"/>
    <property type="match status" value="1"/>
</dbReference>
<evidence type="ECO:0000256" key="5">
    <source>
        <dbReference type="SAM" id="MobiDB-lite"/>
    </source>
</evidence>
<feature type="domain" description="Calponin-homology (CH)" evidence="6">
    <location>
        <begin position="293"/>
        <end position="401"/>
    </location>
</feature>
<reference evidence="7" key="1">
    <citation type="submission" date="2021-02" db="EMBL/GenBank/DDBJ databases">
        <authorList>
            <person name="Nowell W R."/>
        </authorList>
    </citation>
    <scope>NUCLEOTIDE SEQUENCE</scope>
</reference>
<evidence type="ECO:0000256" key="1">
    <source>
        <dbReference type="ARBA" id="ARBA00022723"/>
    </source>
</evidence>
<feature type="domain" description="Calponin-homology (CH)" evidence="6">
    <location>
        <begin position="543"/>
        <end position="646"/>
    </location>
</feature>
<dbReference type="CDD" id="cd21295">
    <property type="entry name" value="CH_PLS_rpt2"/>
    <property type="match status" value="1"/>
</dbReference>
<evidence type="ECO:0000313" key="9">
    <source>
        <dbReference type="Proteomes" id="UP000663829"/>
    </source>
</evidence>
<dbReference type="PANTHER" id="PTHR19961:SF18">
    <property type="entry name" value="FI19014P1"/>
    <property type="match status" value="1"/>
</dbReference>
<dbReference type="EMBL" id="CAJNOQ010001802">
    <property type="protein sequence ID" value="CAF0920210.1"/>
    <property type="molecule type" value="Genomic_DNA"/>
</dbReference>
<gene>
    <name evidence="7" type="ORF">GPM918_LOCUS9610</name>
    <name evidence="8" type="ORF">SRO942_LOCUS9611</name>
</gene>
<feature type="domain" description="Calponin-homology (CH)" evidence="6">
    <location>
        <begin position="419"/>
        <end position="530"/>
    </location>
</feature>
<dbReference type="AlphaFoldDB" id="A0A814AVI2"/>
<dbReference type="EMBL" id="CAJOBC010001802">
    <property type="protein sequence ID" value="CAF3699637.1"/>
    <property type="molecule type" value="Genomic_DNA"/>
</dbReference>
<dbReference type="Pfam" id="PF00307">
    <property type="entry name" value="CH"/>
    <property type="match status" value="4"/>
</dbReference>
<dbReference type="GO" id="GO:0005737">
    <property type="term" value="C:cytoplasm"/>
    <property type="evidence" value="ECO:0007669"/>
    <property type="project" value="TreeGrafter"/>
</dbReference>
<evidence type="ECO:0000313" key="7">
    <source>
        <dbReference type="EMBL" id="CAF0920210.1"/>
    </source>
</evidence>
<dbReference type="GO" id="GO:0051015">
    <property type="term" value="F:actin filament binding"/>
    <property type="evidence" value="ECO:0007669"/>
    <property type="project" value="InterPro"/>
</dbReference>
<feature type="region of interest" description="Disordered" evidence="5">
    <location>
        <begin position="116"/>
        <end position="138"/>
    </location>
</feature>
<dbReference type="CDD" id="cd21298">
    <property type="entry name" value="CH_PLS_rpt3"/>
    <property type="match status" value="1"/>
</dbReference>
<dbReference type="Proteomes" id="UP000681722">
    <property type="component" value="Unassembled WGS sequence"/>
</dbReference>
<protein>
    <recommendedName>
        <fullName evidence="6">Calponin-homology (CH) domain-containing protein</fullName>
    </recommendedName>
</protein>
<evidence type="ECO:0000259" key="6">
    <source>
        <dbReference type="PROSITE" id="PS50021"/>
    </source>
</evidence>
<dbReference type="GO" id="GO:0046872">
    <property type="term" value="F:metal ion binding"/>
    <property type="evidence" value="ECO:0007669"/>
    <property type="project" value="UniProtKB-KW"/>
</dbReference>
<proteinExistence type="predicted"/>
<dbReference type="PROSITE" id="PS00019">
    <property type="entry name" value="ACTININ_1"/>
    <property type="match status" value="1"/>
</dbReference>
<evidence type="ECO:0000256" key="3">
    <source>
        <dbReference type="ARBA" id="ARBA00022837"/>
    </source>
</evidence>